<dbReference type="CDD" id="cd18797">
    <property type="entry name" value="SF2_C_Hrq"/>
    <property type="match status" value="1"/>
</dbReference>
<protein>
    <submittedName>
        <fullName evidence="5">DUF1998 domain-containing protein</fullName>
    </submittedName>
</protein>
<gene>
    <name evidence="5" type="ORF">QPX54_08490</name>
</gene>
<dbReference type="InterPro" id="IPR011545">
    <property type="entry name" value="DEAD/DEAH_box_helicase_dom"/>
</dbReference>
<accession>A0AAP4BVE5</accession>
<evidence type="ECO:0000259" key="4">
    <source>
        <dbReference type="PROSITE" id="PS51194"/>
    </source>
</evidence>
<evidence type="ECO:0000256" key="2">
    <source>
        <dbReference type="ARBA" id="ARBA00022840"/>
    </source>
</evidence>
<evidence type="ECO:0000259" key="3">
    <source>
        <dbReference type="PROSITE" id="PS51192"/>
    </source>
</evidence>
<evidence type="ECO:0000256" key="1">
    <source>
        <dbReference type="ARBA" id="ARBA00022741"/>
    </source>
</evidence>
<dbReference type="AlphaFoldDB" id="A0AAP4BVE5"/>
<name>A0AAP4BVE5_9CORY</name>
<dbReference type="GO" id="GO:0036297">
    <property type="term" value="P:interstrand cross-link repair"/>
    <property type="evidence" value="ECO:0007669"/>
    <property type="project" value="TreeGrafter"/>
</dbReference>
<dbReference type="RefSeq" id="WP_284589902.1">
    <property type="nucleotide sequence ID" value="NZ_JASNVP010000007.1"/>
</dbReference>
<dbReference type="InterPro" id="IPR001650">
    <property type="entry name" value="Helicase_C-like"/>
</dbReference>
<dbReference type="PANTHER" id="PTHR47957">
    <property type="entry name" value="ATP-DEPENDENT HELICASE HRQ1"/>
    <property type="match status" value="1"/>
</dbReference>
<dbReference type="EMBL" id="JASNVP010000007">
    <property type="protein sequence ID" value="MDK4326538.1"/>
    <property type="molecule type" value="Genomic_DNA"/>
</dbReference>
<dbReference type="InterPro" id="IPR055227">
    <property type="entry name" value="HRQ1_WHD"/>
</dbReference>
<dbReference type="GO" id="GO:0006289">
    <property type="term" value="P:nucleotide-excision repair"/>
    <property type="evidence" value="ECO:0007669"/>
    <property type="project" value="TreeGrafter"/>
</dbReference>
<dbReference type="SUPFAM" id="SSF52540">
    <property type="entry name" value="P-loop containing nucleoside triphosphate hydrolases"/>
    <property type="match status" value="1"/>
</dbReference>
<dbReference type="PANTHER" id="PTHR47957:SF3">
    <property type="entry name" value="ATP-DEPENDENT HELICASE HRQ1"/>
    <property type="match status" value="1"/>
</dbReference>
<keyword evidence="1" id="KW-0547">Nucleotide-binding</keyword>
<dbReference type="CDD" id="cd17923">
    <property type="entry name" value="DEXHc_Hrq1-like"/>
    <property type="match status" value="1"/>
</dbReference>
<dbReference type="Pfam" id="PF09369">
    <property type="entry name" value="MZB"/>
    <property type="match status" value="1"/>
</dbReference>
<dbReference type="GO" id="GO:0005524">
    <property type="term" value="F:ATP binding"/>
    <property type="evidence" value="ECO:0007669"/>
    <property type="project" value="UniProtKB-KW"/>
</dbReference>
<dbReference type="SMART" id="SM00490">
    <property type="entry name" value="HELICc"/>
    <property type="match status" value="1"/>
</dbReference>
<dbReference type="Pfam" id="PF22982">
    <property type="entry name" value="WHD_HRQ1"/>
    <property type="match status" value="1"/>
</dbReference>
<proteinExistence type="predicted"/>
<feature type="domain" description="Helicase ATP-binding" evidence="3">
    <location>
        <begin position="72"/>
        <end position="274"/>
    </location>
</feature>
<dbReference type="Pfam" id="PF00270">
    <property type="entry name" value="DEAD"/>
    <property type="match status" value="1"/>
</dbReference>
<evidence type="ECO:0000313" key="5">
    <source>
        <dbReference type="EMBL" id="MDK4326538.1"/>
    </source>
</evidence>
<dbReference type="NCBIfam" id="TIGR03817">
    <property type="entry name" value="DECH_helic"/>
    <property type="match status" value="1"/>
</dbReference>
<evidence type="ECO:0000313" key="6">
    <source>
        <dbReference type="Proteomes" id="UP001226160"/>
    </source>
</evidence>
<organism evidence="5 6">
    <name type="scientific">Corynebacterium propinquum</name>
    <dbReference type="NCBI Taxonomy" id="43769"/>
    <lineage>
        <taxon>Bacteria</taxon>
        <taxon>Bacillati</taxon>
        <taxon>Actinomycetota</taxon>
        <taxon>Actinomycetes</taxon>
        <taxon>Mycobacteriales</taxon>
        <taxon>Corynebacteriaceae</taxon>
        <taxon>Corynebacterium</taxon>
    </lineage>
</organism>
<reference evidence="5" key="1">
    <citation type="submission" date="2023-05" db="EMBL/GenBank/DDBJ databases">
        <title>Metabolic capabilities are highly conserved among human nasal-associated Corynebacterium species in pangenomic analyses.</title>
        <authorList>
            <person name="Tran T.H."/>
            <person name="Roberts A.Q."/>
            <person name="Escapa I.F."/>
            <person name="Gao W."/>
            <person name="Conlan S."/>
            <person name="Kong H."/>
            <person name="Segre J.A."/>
            <person name="Kelly M.S."/>
            <person name="Lemon K.P."/>
        </authorList>
    </citation>
    <scope>NUCLEOTIDE SEQUENCE</scope>
    <source>
        <strain evidence="5">KPL2654</strain>
    </source>
</reference>
<dbReference type="Gene3D" id="3.40.50.300">
    <property type="entry name" value="P-loop containing nucleotide triphosphate hydrolases"/>
    <property type="match status" value="2"/>
</dbReference>
<dbReference type="GO" id="GO:0043138">
    <property type="term" value="F:3'-5' DNA helicase activity"/>
    <property type="evidence" value="ECO:0007669"/>
    <property type="project" value="TreeGrafter"/>
</dbReference>
<dbReference type="InterPro" id="IPR018973">
    <property type="entry name" value="MZB"/>
</dbReference>
<feature type="domain" description="Helicase C-terminal" evidence="4">
    <location>
        <begin position="315"/>
        <end position="469"/>
    </location>
</feature>
<dbReference type="PROSITE" id="PS51194">
    <property type="entry name" value="HELICASE_CTER"/>
    <property type="match status" value="1"/>
</dbReference>
<dbReference type="InterPro" id="IPR022307">
    <property type="entry name" value="Helicase_put_actinobac"/>
</dbReference>
<dbReference type="PROSITE" id="PS51192">
    <property type="entry name" value="HELICASE_ATP_BIND_1"/>
    <property type="match status" value="1"/>
</dbReference>
<dbReference type="SMART" id="SM00487">
    <property type="entry name" value="DEXDc"/>
    <property type="match status" value="1"/>
</dbReference>
<dbReference type="InterPro" id="IPR014001">
    <property type="entry name" value="Helicase_ATP-bd"/>
</dbReference>
<dbReference type="Pfam" id="PF00271">
    <property type="entry name" value="Helicase_C"/>
    <property type="match status" value="1"/>
</dbReference>
<dbReference type="GO" id="GO:0003676">
    <property type="term" value="F:nucleic acid binding"/>
    <property type="evidence" value="ECO:0007669"/>
    <property type="project" value="InterPro"/>
</dbReference>
<dbReference type="FunFam" id="3.40.50.300:FF:001137">
    <property type="entry name" value="DEAD/DEAH box helicase"/>
    <property type="match status" value="1"/>
</dbReference>
<sequence>MGSISQSDAAFGHELLDELTSHFPNSTLTHHRVIPARAARHAAWPDWVSPRLRAALEERGITQLFSHQAAAAEAIHAGRNTVIATGTSSGKSLGYQLPVLSRLGTDRTACALYLTPTKALGSDQLLSVERLLRAVDDAGLGCVASSDDGSDAAALPHISTIIPAPYDGDTPTESRSGIREASRFIFSNPDMVHASLLGAHQRWARVLRHLEFIIIDECHTYRGVFGSHVSLVLRRLLRLCAHYGSDPTIICASATSADPVAHAQRLTGRAMHGITDDGSPQGARTVGLWEPGFRDDIEGHNGAPVRRAASTEAAAIMAHLVAAGARTLTFVRSRRQAETTALRCAEELSARGRMDFAARIASYRAGYLAEDRRKLERDLDNGTLLGVATTSALELGIDVGGLDAVVGAGFPGTVASFWQQAGRAGRHGQGSVVVLVARDDPMDTYLVHHPPALLERPIEASVFNPANPYVLEGHIYCAAVEKPLTSFDIEQWQAHDVVERLTENGFLRAREQGWFAAPLPDGPLRPDTAHAAVDIRGGSGQQVMIVDSSDGRLLGTVDSARAASQLHPGAVYLHQGESFLIDDLDFDDYIALARPAQPDYSTQALSDTQIRILAGPPAQHVRQLSPEVSVALVDVEVIDQVTGFMVRLPDGSVAEQVPLDLPRQRLFTQAAAYTISPRALAAAGVDEADIPGSLHAAEHAAIGLLPLLATCDRWDIGGVSTALHVDTQLPTVFVYDGYPGGAGFAEEGFRRFRDWIAATLQAVSSCSCASGCPSCVQSPKCGNGNEPLNKTGAIKVLHALLVSLDASVAEHEQEGEEK</sequence>
<dbReference type="InterPro" id="IPR027417">
    <property type="entry name" value="P-loop_NTPase"/>
</dbReference>
<dbReference type="Proteomes" id="UP001226160">
    <property type="component" value="Unassembled WGS sequence"/>
</dbReference>
<keyword evidence="2" id="KW-0067">ATP-binding</keyword>
<comment type="caution">
    <text evidence="5">The sequence shown here is derived from an EMBL/GenBank/DDBJ whole genome shotgun (WGS) entry which is preliminary data.</text>
</comment>